<organism evidence="3 4">
    <name type="scientific">Luteolibacter rhizosphaerae</name>
    <dbReference type="NCBI Taxonomy" id="2989719"/>
    <lineage>
        <taxon>Bacteria</taxon>
        <taxon>Pseudomonadati</taxon>
        <taxon>Verrucomicrobiota</taxon>
        <taxon>Verrucomicrobiia</taxon>
        <taxon>Verrucomicrobiales</taxon>
        <taxon>Verrucomicrobiaceae</taxon>
        <taxon>Luteolibacter</taxon>
    </lineage>
</organism>
<keyword evidence="4" id="KW-1185">Reference proteome</keyword>
<dbReference type="Proteomes" id="UP001165653">
    <property type="component" value="Unassembled WGS sequence"/>
</dbReference>
<dbReference type="Gene3D" id="3.30.70.1060">
    <property type="entry name" value="Dimeric alpha+beta barrel"/>
    <property type="match status" value="1"/>
</dbReference>
<dbReference type="PANTHER" id="PTHR35174">
    <property type="entry name" value="BLL7171 PROTEIN-RELATED"/>
    <property type="match status" value="1"/>
</dbReference>
<dbReference type="InterPro" id="IPR011008">
    <property type="entry name" value="Dimeric_a/b-barrel"/>
</dbReference>
<reference evidence="3" key="1">
    <citation type="submission" date="2022-10" db="EMBL/GenBank/DDBJ databases">
        <title>Luteolibacter sp. GHJ8, whole genome shotgun sequencing project.</title>
        <authorList>
            <person name="Zhao G."/>
            <person name="Shen L."/>
        </authorList>
    </citation>
    <scope>NUCLEOTIDE SEQUENCE</scope>
    <source>
        <strain evidence="3">GHJ8</strain>
    </source>
</reference>
<name>A0ABT3G6Y1_9BACT</name>
<evidence type="ECO:0000259" key="2">
    <source>
        <dbReference type="Pfam" id="PF03795"/>
    </source>
</evidence>
<proteinExistence type="inferred from homology"/>
<evidence type="ECO:0000313" key="4">
    <source>
        <dbReference type="Proteomes" id="UP001165653"/>
    </source>
</evidence>
<dbReference type="SUPFAM" id="SSF54909">
    <property type="entry name" value="Dimeric alpha+beta barrel"/>
    <property type="match status" value="1"/>
</dbReference>
<gene>
    <name evidence="3" type="ORF">OJ996_18650</name>
</gene>
<comment type="caution">
    <text evidence="3">The sequence shown here is derived from an EMBL/GenBank/DDBJ whole genome shotgun (WGS) entry which is preliminary data.</text>
</comment>
<dbReference type="EMBL" id="JAPDDR010000010">
    <property type="protein sequence ID" value="MCW1915612.1"/>
    <property type="molecule type" value="Genomic_DNA"/>
</dbReference>
<accession>A0ABT3G6Y1</accession>
<dbReference type="Pfam" id="PF03795">
    <property type="entry name" value="YCII"/>
    <property type="match status" value="1"/>
</dbReference>
<sequence>MKFLMLMIPRVYQPGTPPEERLGEDWVPKGEELEKMKKMGEFNEALGKAAKMIDIDGLTPLSSGARVSFEGGTPNVTDGPFIESKEVIGGYWLFEIGSREEALVWARRVPAEPGDVVELRPIFEFPEGTFD</sequence>
<comment type="similarity">
    <text evidence="1">Belongs to the YciI family.</text>
</comment>
<protein>
    <submittedName>
        <fullName evidence="3">YciI family protein</fullName>
    </submittedName>
</protein>
<dbReference type="InterPro" id="IPR005545">
    <property type="entry name" value="YCII"/>
</dbReference>
<feature type="domain" description="YCII-related" evidence="2">
    <location>
        <begin position="31"/>
        <end position="125"/>
    </location>
</feature>
<evidence type="ECO:0000256" key="1">
    <source>
        <dbReference type="ARBA" id="ARBA00007689"/>
    </source>
</evidence>
<dbReference type="RefSeq" id="WP_264515166.1">
    <property type="nucleotide sequence ID" value="NZ_JAPDDR010000010.1"/>
</dbReference>
<evidence type="ECO:0000313" key="3">
    <source>
        <dbReference type="EMBL" id="MCW1915612.1"/>
    </source>
</evidence>